<protein>
    <submittedName>
        <fullName evidence="1">Uncharacterized protein</fullName>
    </submittedName>
</protein>
<proteinExistence type="predicted"/>
<reference evidence="1" key="1">
    <citation type="submission" date="2021-01" db="EMBL/GenBank/DDBJ databases">
        <authorList>
            <person name="Corre E."/>
            <person name="Pelletier E."/>
            <person name="Niang G."/>
            <person name="Scheremetjew M."/>
            <person name="Finn R."/>
            <person name="Kale V."/>
            <person name="Holt S."/>
            <person name="Cochrane G."/>
            <person name="Meng A."/>
            <person name="Brown T."/>
            <person name="Cohen L."/>
        </authorList>
    </citation>
    <scope>NUCLEOTIDE SEQUENCE</scope>
    <source>
        <strain evidence="1">CCMP3105</strain>
    </source>
</reference>
<evidence type="ECO:0000313" key="1">
    <source>
        <dbReference type="EMBL" id="CAE4599347.1"/>
    </source>
</evidence>
<dbReference type="AlphaFoldDB" id="A0A7S4VRX0"/>
<accession>A0A7S4VRX0</accession>
<name>A0A7S4VRX0_9DINO</name>
<dbReference type="EMBL" id="HBNR01040742">
    <property type="protein sequence ID" value="CAE4599347.1"/>
    <property type="molecule type" value="Transcribed_RNA"/>
</dbReference>
<sequence length="113" mass="11976">MPEESMLDAVRLARLMNWIAEQMRKEGADIKDPGPGHVSNVLRGDSSKLNNDGAVHVSSLCLIKGGQPSSVVQSLEWAVMKEMAWSDASDLSSGDACDAFDAAVKKVGPGFSA</sequence>
<gene>
    <name evidence="1" type="ORF">AMON00008_LOCUS28237</name>
</gene>
<organism evidence="1">
    <name type="scientific">Alexandrium monilatum</name>
    <dbReference type="NCBI Taxonomy" id="311494"/>
    <lineage>
        <taxon>Eukaryota</taxon>
        <taxon>Sar</taxon>
        <taxon>Alveolata</taxon>
        <taxon>Dinophyceae</taxon>
        <taxon>Gonyaulacales</taxon>
        <taxon>Pyrocystaceae</taxon>
        <taxon>Alexandrium</taxon>
    </lineage>
</organism>